<keyword evidence="2" id="KW-1185">Reference proteome</keyword>
<proteinExistence type="predicted"/>
<reference evidence="1 2" key="1">
    <citation type="submission" date="2015-04" db="EMBL/GenBank/DDBJ databases">
        <title>Lasius niger genome sequencing.</title>
        <authorList>
            <person name="Konorov E.A."/>
            <person name="Nikitin M.A."/>
            <person name="Kirill M.V."/>
            <person name="Chang P."/>
        </authorList>
    </citation>
    <scope>NUCLEOTIDE SEQUENCE [LARGE SCALE GENOMIC DNA]</scope>
    <source>
        <tissue evidence="1">Whole</tissue>
    </source>
</reference>
<dbReference type="AlphaFoldDB" id="A0A0J7KI09"/>
<dbReference type="Proteomes" id="UP000036403">
    <property type="component" value="Unassembled WGS sequence"/>
</dbReference>
<evidence type="ECO:0000313" key="2">
    <source>
        <dbReference type="Proteomes" id="UP000036403"/>
    </source>
</evidence>
<dbReference type="OrthoDB" id="6429739at2759"/>
<dbReference type="PaxDb" id="67767-A0A0J7KI09"/>
<protein>
    <submittedName>
        <fullName evidence="1">Uncharacterized protein</fullName>
    </submittedName>
</protein>
<organism evidence="1 2">
    <name type="scientific">Lasius niger</name>
    <name type="common">Black garden ant</name>
    <dbReference type="NCBI Taxonomy" id="67767"/>
    <lineage>
        <taxon>Eukaryota</taxon>
        <taxon>Metazoa</taxon>
        <taxon>Ecdysozoa</taxon>
        <taxon>Arthropoda</taxon>
        <taxon>Hexapoda</taxon>
        <taxon>Insecta</taxon>
        <taxon>Pterygota</taxon>
        <taxon>Neoptera</taxon>
        <taxon>Endopterygota</taxon>
        <taxon>Hymenoptera</taxon>
        <taxon>Apocrita</taxon>
        <taxon>Aculeata</taxon>
        <taxon>Formicoidea</taxon>
        <taxon>Formicidae</taxon>
        <taxon>Formicinae</taxon>
        <taxon>Lasius</taxon>
        <taxon>Lasius</taxon>
    </lineage>
</organism>
<gene>
    <name evidence="1" type="ORF">RF55_10461</name>
</gene>
<accession>A0A0J7KI09</accession>
<evidence type="ECO:0000313" key="1">
    <source>
        <dbReference type="EMBL" id="KMQ89851.1"/>
    </source>
</evidence>
<dbReference type="EMBL" id="LBMM01007322">
    <property type="protein sequence ID" value="KMQ89851.1"/>
    <property type="molecule type" value="Genomic_DNA"/>
</dbReference>
<name>A0A0J7KI09_LASNI</name>
<comment type="caution">
    <text evidence="1">The sequence shown here is derived from an EMBL/GenBank/DDBJ whole genome shotgun (WGS) entry which is preliminary data.</text>
</comment>
<sequence length="40" mass="4237">MDVLYAKLLVVVGIAVPVATNLNHRVPVAPDQITGNIVEP</sequence>
<feature type="non-terminal residue" evidence="1">
    <location>
        <position position="40"/>
    </location>
</feature>